<proteinExistence type="inferred from homology"/>
<dbReference type="SUPFAM" id="SSF52038">
    <property type="entry name" value="Barstar-related"/>
    <property type="match status" value="1"/>
</dbReference>
<evidence type="ECO:0000259" key="2">
    <source>
        <dbReference type="Pfam" id="PF01337"/>
    </source>
</evidence>
<evidence type="ECO:0000313" key="4">
    <source>
        <dbReference type="Proteomes" id="UP000035763"/>
    </source>
</evidence>
<dbReference type="STRING" id="1193182.BN11_390014"/>
<evidence type="ECO:0000256" key="1">
    <source>
        <dbReference type="ARBA" id="ARBA00006845"/>
    </source>
</evidence>
<evidence type="ECO:0000313" key="3">
    <source>
        <dbReference type="EMBL" id="CCH74134.1"/>
    </source>
</evidence>
<dbReference type="OrthoDB" id="5184890at2"/>
<dbReference type="InterPro" id="IPR000468">
    <property type="entry name" value="Barstar"/>
</dbReference>
<organism evidence="3 4">
    <name type="scientific">Nostocoides australiense Ben110</name>
    <dbReference type="NCBI Taxonomy" id="1193182"/>
    <lineage>
        <taxon>Bacteria</taxon>
        <taxon>Bacillati</taxon>
        <taxon>Actinomycetota</taxon>
        <taxon>Actinomycetes</taxon>
        <taxon>Micrococcales</taxon>
        <taxon>Intrasporangiaceae</taxon>
        <taxon>Nostocoides</taxon>
    </lineage>
</organism>
<protein>
    <recommendedName>
        <fullName evidence="2">Barstar (barnase inhibitor) domain-containing protein</fullName>
    </recommendedName>
</protein>
<dbReference type="InterPro" id="IPR035905">
    <property type="entry name" value="Barstar-like_sf"/>
</dbReference>
<dbReference type="Gene3D" id="3.30.370.10">
    <property type="entry name" value="Barstar-like"/>
    <property type="match status" value="1"/>
</dbReference>
<dbReference type="AlphaFoldDB" id="W6K3Z7"/>
<dbReference type="EMBL" id="CAJA01000323">
    <property type="protein sequence ID" value="CCH74134.1"/>
    <property type="molecule type" value="Genomic_DNA"/>
</dbReference>
<name>W6K3Z7_9MICO</name>
<gene>
    <name evidence="3" type="ORF">BN11_390014</name>
</gene>
<dbReference type="Proteomes" id="UP000035763">
    <property type="component" value="Unassembled WGS sequence"/>
</dbReference>
<comment type="similarity">
    <text evidence="1">Belongs to the barstar family.</text>
</comment>
<sequence>MTPARPHVRGELSWITSGPAYCVEVSALEVLEEFLDAHGYTVVALDGEQMTTRATTFDELRRAFALAPWCGDNWDAVNDCLGEFVHAHDGQLVAIVWCNQDVAAANAPATSAEVGWALLEVVLGRMPSLGPNCPWRIHADLFLTGQGEDYDRPPPKRLPLPGPVECPVCGEMEGVPILRGLPMPMVQEAAREHRAVLRGCIVSPEDDNWFCRACAWEWR</sequence>
<reference evidence="3 4" key="1">
    <citation type="journal article" date="2013" name="ISME J.">
        <title>A metabolic model for members of the genus Tetrasphaera involved in enhanced biological phosphorus removal.</title>
        <authorList>
            <person name="Kristiansen R."/>
            <person name="Nguyen H.T.T."/>
            <person name="Saunders A.M."/>
            <person name="Nielsen J.L."/>
            <person name="Wimmer R."/>
            <person name="Le V.Q."/>
            <person name="McIlroy S.J."/>
            <person name="Petrovski S."/>
            <person name="Seviour R.J."/>
            <person name="Calteau A."/>
            <person name="Nielsen K.L."/>
            <person name="Nielsen P.H."/>
        </authorList>
    </citation>
    <scope>NUCLEOTIDE SEQUENCE [LARGE SCALE GENOMIC DNA]</scope>
    <source>
        <strain evidence="3 4">Ben110</strain>
    </source>
</reference>
<keyword evidence="4" id="KW-1185">Reference proteome</keyword>
<accession>W6K3Z7</accession>
<comment type="caution">
    <text evidence="3">The sequence shown here is derived from an EMBL/GenBank/DDBJ whole genome shotgun (WGS) entry which is preliminary data.</text>
</comment>
<dbReference type="RefSeq" id="WP_083433507.1">
    <property type="nucleotide sequence ID" value="NZ_HG764815.1"/>
</dbReference>
<feature type="domain" description="Barstar (barnase inhibitor)" evidence="2">
    <location>
        <begin position="41"/>
        <end position="114"/>
    </location>
</feature>
<dbReference type="Pfam" id="PF01337">
    <property type="entry name" value="Barstar"/>
    <property type="match status" value="1"/>
</dbReference>